<keyword evidence="3" id="KW-1015">Disulfide bond</keyword>
<keyword evidence="6" id="KW-0812">Transmembrane</keyword>
<feature type="transmembrane region" description="Helical" evidence="6">
    <location>
        <begin position="681"/>
        <end position="707"/>
    </location>
</feature>
<accession>E4XLU7</accession>
<evidence type="ECO:0000256" key="2">
    <source>
        <dbReference type="ARBA" id="ARBA00022737"/>
    </source>
</evidence>
<evidence type="ECO:0000313" key="9">
    <source>
        <dbReference type="Proteomes" id="UP000001307"/>
    </source>
</evidence>
<dbReference type="InterPro" id="IPR007110">
    <property type="entry name" value="Ig-like_dom"/>
</dbReference>
<feature type="domain" description="Ig-like" evidence="7">
    <location>
        <begin position="42"/>
        <end position="137"/>
    </location>
</feature>
<dbReference type="Pfam" id="PF07679">
    <property type="entry name" value="I-set"/>
    <property type="match status" value="1"/>
</dbReference>
<evidence type="ECO:0000256" key="1">
    <source>
        <dbReference type="ARBA" id="ARBA00022729"/>
    </source>
</evidence>
<protein>
    <recommendedName>
        <fullName evidence="7">Ig-like domain-containing protein</fullName>
    </recommendedName>
</protein>
<dbReference type="FunFam" id="2.60.40.10:FF:000032">
    <property type="entry name" value="palladin isoform X1"/>
    <property type="match status" value="1"/>
</dbReference>
<dbReference type="InParanoid" id="E4XLU7"/>
<organism evidence="8">
    <name type="scientific">Oikopleura dioica</name>
    <name type="common">Tunicate</name>
    <dbReference type="NCBI Taxonomy" id="34765"/>
    <lineage>
        <taxon>Eukaryota</taxon>
        <taxon>Metazoa</taxon>
        <taxon>Chordata</taxon>
        <taxon>Tunicata</taxon>
        <taxon>Appendicularia</taxon>
        <taxon>Copelata</taxon>
        <taxon>Oikopleuridae</taxon>
        <taxon>Oikopleura</taxon>
    </lineage>
</organism>
<dbReference type="AlphaFoldDB" id="E4XLU7"/>
<dbReference type="Gene3D" id="2.60.40.10">
    <property type="entry name" value="Immunoglobulins"/>
    <property type="match status" value="2"/>
</dbReference>
<evidence type="ECO:0000256" key="5">
    <source>
        <dbReference type="SAM" id="MobiDB-lite"/>
    </source>
</evidence>
<keyword evidence="4" id="KW-0393">Immunoglobulin domain</keyword>
<evidence type="ECO:0000256" key="3">
    <source>
        <dbReference type="ARBA" id="ARBA00023157"/>
    </source>
</evidence>
<feature type="region of interest" description="Disordered" evidence="5">
    <location>
        <begin position="783"/>
        <end position="840"/>
    </location>
</feature>
<keyword evidence="1" id="KW-0732">Signal</keyword>
<dbReference type="SUPFAM" id="SSF48726">
    <property type="entry name" value="Immunoglobulin"/>
    <property type="match status" value="2"/>
</dbReference>
<dbReference type="OrthoDB" id="6612025at2759"/>
<evidence type="ECO:0000259" key="7">
    <source>
        <dbReference type="PROSITE" id="PS50835"/>
    </source>
</evidence>
<dbReference type="PANTHER" id="PTHR12231:SF253">
    <property type="entry name" value="DPR-INTERACTING PROTEIN ETA, ISOFORM B-RELATED"/>
    <property type="match status" value="1"/>
</dbReference>
<dbReference type="InterPro" id="IPR036179">
    <property type="entry name" value="Ig-like_dom_sf"/>
</dbReference>
<evidence type="ECO:0000256" key="6">
    <source>
        <dbReference type="SAM" id="Phobius"/>
    </source>
</evidence>
<feature type="compositionally biased region" description="Polar residues" evidence="5">
    <location>
        <begin position="824"/>
        <end position="833"/>
    </location>
</feature>
<feature type="compositionally biased region" description="Acidic residues" evidence="5">
    <location>
        <begin position="798"/>
        <end position="809"/>
    </location>
</feature>
<keyword evidence="9" id="KW-1185">Reference proteome</keyword>
<sequence>MKHNLQGNYTCLSNPLSGESTFPIMEYHIAVPHLEDTFQIEPRLRESFLYHDSSGHSEDFYTTKVGKEIELECQAPVGEPEPEISWLLSGRPIKNDDNHRFRKLQQKSILTIQSVKLEDSGFYKCEARAQIGTQSFSRFSSKVKIQVESKPKVFDLLICPEKRVNSKTTLSCGFRAEPLPEIYWEKCDKMEEKSNPPLSQTKYEHEDASFSCGGAGAKVNQWEFYPENEDPKIVVFSKREKAKDGIAKIIFEAQSLSDKARRNDRLTSNWSWTRENSMNNLIIRNIGEQNAGKYVCAVVYDGPNEENEHLLEATLTVPSQYEIRSVNVQKYVGISLTESNCNAEKCSIMCSGQNAKEIRWEKPQGSDITEKELKSMISPDLRNDHSQSFSRIDFGFFGPENIHRVLGTWDCHLYPKKNDKANPVTKSVDVYLKSNEKMKRNLMNIELENLKVNDVISFRPSYCPTNSVFLVVHGGEKTTEILDTLYCKKFLRTGKIDTKISQRIAIIPAFEEFSLDGEVLFVTSQNTIRKKQLQPSILQEPQSGGIFNSHLLLIKSTDKFERISAKKLQLAFHTTNTSLLISWEAPNILEMGKYYITGYALEIDINLPNVTDKDGLIELNIPSGKPKIAVNLMKFYSSEDLVRVKEVHVRVRVISRIFQSEAISKSLNILILEEPEKSQTVIGLFIMAMLVAVFAIVTAICTCLYFLRRKKMLSKRDSASLEIAPPETTETGFSDDYAREWDRLNPPSDISVADFSEHSDQKDSHAARIQRQIFQDQDFCQKRPRKRGRKRIRRQTEDDPYEGEDELDEPQAKFVLPQMDPSRHSTYSDQFTVSDHDDEC</sequence>
<dbReference type="InterPro" id="IPR013098">
    <property type="entry name" value="Ig_I-set"/>
</dbReference>
<keyword evidence="2" id="KW-0677">Repeat</keyword>
<dbReference type="PROSITE" id="PS50835">
    <property type="entry name" value="IG_LIKE"/>
    <property type="match status" value="2"/>
</dbReference>
<feature type="region of interest" description="Disordered" evidence="5">
    <location>
        <begin position="718"/>
        <end position="738"/>
    </location>
</feature>
<dbReference type="Proteomes" id="UP000001307">
    <property type="component" value="Unassembled WGS sequence"/>
</dbReference>
<gene>
    <name evidence="8" type="ORF">GSOID_T00014691001</name>
</gene>
<dbReference type="InterPro" id="IPR013783">
    <property type="entry name" value="Ig-like_fold"/>
</dbReference>
<proteinExistence type="predicted"/>
<evidence type="ECO:0000256" key="4">
    <source>
        <dbReference type="ARBA" id="ARBA00023319"/>
    </source>
</evidence>
<feature type="domain" description="Ig-like" evidence="7">
    <location>
        <begin position="151"/>
        <end position="316"/>
    </location>
</feature>
<dbReference type="InterPro" id="IPR003599">
    <property type="entry name" value="Ig_sub"/>
</dbReference>
<dbReference type="InterPro" id="IPR051170">
    <property type="entry name" value="Neural/epithelial_adhesion"/>
</dbReference>
<dbReference type="SMART" id="SM00408">
    <property type="entry name" value="IGc2"/>
    <property type="match status" value="1"/>
</dbReference>
<dbReference type="PANTHER" id="PTHR12231">
    <property type="entry name" value="CTX-RELATED TYPE I TRANSMEMBRANE PROTEIN"/>
    <property type="match status" value="1"/>
</dbReference>
<feature type="compositionally biased region" description="Basic residues" evidence="5">
    <location>
        <begin position="783"/>
        <end position="793"/>
    </location>
</feature>
<dbReference type="InterPro" id="IPR003598">
    <property type="entry name" value="Ig_sub2"/>
</dbReference>
<dbReference type="SMART" id="SM00409">
    <property type="entry name" value="IG"/>
    <property type="match status" value="2"/>
</dbReference>
<evidence type="ECO:0000313" key="8">
    <source>
        <dbReference type="EMBL" id="CBY19776.1"/>
    </source>
</evidence>
<keyword evidence="6" id="KW-1133">Transmembrane helix</keyword>
<dbReference type="EMBL" id="FN653072">
    <property type="protein sequence ID" value="CBY19776.1"/>
    <property type="molecule type" value="Genomic_DNA"/>
</dbReference>
<keyword evidence="6" id="KW-0472">Membrane</keyword>
<name>E4XLU7_OIKDI</name>
<reference evidence="8" key="1">
    <citation type="journal article" date="2010" name="Science">
        <title>Plasticity of animal genome architecture unmasked by rapid evolution of a pelagic tunicate.</title>
        <authorList>
            <person name="Denoeud F."/>
            <person name="Henriet S."/>
            <person name="Mungpakdee S."/>
            <person name="Aury J.M."/>
            <person name="Da Silva C."/>
            <person name="Brinkmann H."/>
            <person name="Mikhaleva J."/>
            <person name="Olsen L.C."/>
            <person name="Jubin C."/>
            <person name="Canestro C."/>
            <person name="Bouquet J.M."/>
            <person name="Danks G."/>
            <person name="Poulain J."/>
            <person name="Campsteijn C."/>
            <person name="Adamski M."/>
            <person name="Cross I."/>
            <person name="Yadetie F."/>
            <person name="Muffato M."/>
            <person name="Louis A."/>
            <person name="Butcher S."/>
            <person name="Tsagkogeorga G."/>
            <person name="Konrad A."/>
            <person name="Singh S."/>
            <person name="Jensen M.F."/>
            <person name="Cong E.H."/>
            <person name="Eikeseth-Otteraa H."/>
            <person name="Noel B."/>
            <person name="Anthouard V."/>
            <person name="Porcel B.M."/>
            <person name="Kachouri-Lafond R."/>
            <person name="Nishino A."/>
            <person name="Ugolini M."/>
            <person name="Chourrout P."/>
            <person name="Nishida H."/>
            <person name="Aasland R."/>
            <person name="Huzurbazar S."/>
            <person name="Westhof E."/>
            <person name="Delsuc F."/>
            <person name="Lehrach H."/>
            <person name="Reinhardt R."/>
            <person name="Weissenbach J."/>
            <person name="Roy S.W."/>
            <person name="Artiguenave F."/>
            <person name="Postlethwait J.H."/>
            <person name="Manak J.R."/>
            <person name="Thompson E.M."/>
            <person name="Jaillon O."/>
            <person name="Du Pasquier L."/>
            <person name="Boudinot P."/>
            <person name="Liberles D.A."/>
            <person name="Volff J.N."/>
            <person name="Philippe H."/>
            <person name="Lenhard B."/>
            <person name="Roest Crollius H."/>
            <person name="Wincker P."/>
            <person name="Chourrout D."/>
        </authorList>
    </citation>
    <scope>NUCLEOTIDE SEQUENCE [LARGE SCALE GENOMIC DNA]</scope>
</reference>